<protein>
    <recommendedName>
        <fullName evidence="5">Lipoprotein</fullName>
    </recommendedName>
</protein>
<evidence type="ECO:0000313" key="3">
    <source>
        <dbReference type="EMBL" id="KAF1014227.1"/>
    </source>
</evidence>
<feature type="compositionally biased region" description="Basic and acidic residues" evidence="1">
    <location>
        <begin position="62"/>
        <end position="73"/>
    </location>
</feature>
<feature type="signal peptide" evidence="2">
    <location>
        <begin position="1"/>
        <end position="18"/>
    </location>
</feature>
<evidence type="ECO:0000256" key="2">
    <source>
        <dbReference type="SAM" id="SignalP"/>
    </source>
</evidence>
<dbReference type="PROSITE" id="PS51257">
    <property type="entry name" value="PROKAR_LIPOPROTEIN"/>
    <property type="match status" value="1"/>
</dbReference>
<name>A0A7V8FF39_STEMA</name>
<feature type="region of interest" description="Disordered" evidence="1">
    <location>
        <begin position="37"/>
        <end position="73"/>
    </location>
</feature>
<evidence type="ECO:0000313" key="4">
    <source>
        <dbReference type="Proteomes" id="UP000487117"/>
    </source>
</evidence>
<sequence>MRVLLLLLLALLAGCATSATELDPISWQCQQQIDANRNQPRLRDADNRPSPPLPIAPISENCQREMTRKGVSH</sequence>
<dbReference type="Proteomes" id="UP000487117">
    <property type="component" value="Unassembled WGS sequence"/>
</dbReference>
<reference evidence="4" key="1">
    <citation type="journal article" date="2020" name="MBio">
        <title>Horizontal gene transfer to a defensive symbiont with a reduced genome amongst a multipartite beetle microbiome.</title>
        <authorList>
            <person name="Waterworth S.C."/>
            <person name="Florez L.V."/>
            <person name="Rees E.R."/>
            <person name="Hertweck C."/>
            <person name="Kaltenpoth M."/>
            <person name="Kwan J.C."/>
        </authorList>
    </citation>
    <scope>NUCLEOTIDE SEQUENCE [LARGE SCALE GENOMIC DNA]</scope>
</reference>
<comment type="caution">
    <text evidence="3">The sequence shown here is derived from an EMBL/GenBank/DDBJ whole genome shotgun (WGS) entry which is preliminary data.</text>
</comment>
<keyword evidence="2" id="KW-0732">Signal</keyword>
<proteinExistence type="predicted"/>
<gene>
    <name evidence="3" type="ORF">GAK31_03251</name>
</gene>
<dbReference type="AlphaFoldDB" id="A0A7V8FF39"/>
<feature type="chain" id="PRO_5030608063" description="Lipoprotein" evidence="2">
    <location>
        <begin position="19"/>
        <end position="73"/>
    </location>
</feature>
<dbReference type="EMBL" id="WNDS01000004">
    <property type="protein sequence ID" value="KAF1014227.1"/>
    <property type="molecule type" value="Genomic_DNA"/>
</dbReference>
<evidence type="ECO:0008006" key="5">
    <source>
        <dbReference type="Google" id="ProtNLM"/>
    </source>
</evidence>
<accession>A0A7V8FF39</accession>
<evidence type="ECO:0000256" key="1">
    <source>
        <dbReference type="SAM" id="MobiDB-lite"/>
    </source>
</evidence>
<organism evidence="3 4">
    <name type="scientific">Stenotrophomonas maltophilia</name>
    <name type="common">Pseudomonas maltophilia</name>
    <name type="synonym">Xanthomonas maltophilia</name>
    <dbReference type="NCBI Taxonomy" id="40324"/>
    <lineage>
        <taxon>Bacteria</taxon>
        <taxon>Pseudomonadati</taxon>
        <taxon>Pseudomonadota</taxon>
        <taxon>Gammaproteobacteria</taxon>
        <taxon>Lysobacterales</taxon>
        <taxon>Lysobacteraceae</taxon>
        <taxon>Stenotrophomonas</taxon>
        <taxon>Stenotrophomonas maltophilia group</taxon>
    </lineage>
</organism>